<dbReference type="RefSeq" id="WP_218404700.1">
    <property type="nucleotide sequence ID" value="NZ_JAGSPC010000001.1"/>
</dbReference>
<name>A0A9X1JPI9_9SPHN</name>
<evidence type="ECO:0000313" key="2">
    <source>
        <dbReference type="Proteomes" id="UP001138681"/>
    </source>
</evidence>
<dbReference type="AlphaFoldDB" id="A0A9X1JPI9"/>
<dbReference type="GO" id="GO:0016757">
    <property type="term" value="F:glycosyltransferase activity"/>
    <property type="evidence" value="ECO:0007669"/>
    <property type="project" value="UniProtKB-KW"/>
</dbReference>
<keyword evidence="2" id="KW-1185">Reference proteome</keyword>
<accession>A0A9X1JPI9</accession>
<dbReference type="InterPro" id="IPR050194">
    <property type="entry name" value="Glycosyltransferase_grp1"/>
</dbReference>
<organism evidence="1 2">
    <name type="scientific">Erythrobacter crassostreae</name>
    <dbReference type="NCBI Taxonomy" id="2828328"/>
    <lineage>
        <taxon>Bacteria</taxon>
        <taxon>Pseudomonadati</taxon>
        <taxon>Pseudomonadota</taxon>
        <taxon>Alphaproteobacteria</taxon>
        <taxon>Sphingomonadales</taxon>
        <taxon>Erythrobacteraceae</taxon>
        <taxon>Erythrobacter/Porphyrobacter group</taxon>
        <taxon>Erythrobacter</taxon>
    </lineage>
</organism>
<sequence length="397" mass="43467">MPSVLESKGDQDTGTFIAAMAAKIIAFGGYDTRKPRVRLLIEALRRKGALAEEIHVSGWKDVPQTNIPSRIAFVKVLLKLIIGYPRALWRLARSEKGVAVLLPYPGIVEIFAIAPIARLMRRQVVLDAFLPIYDTVVVDRALVKSRGLIAKLIWWFERTGLRLADIILVDTDSHGEYFAQEFGLDHGRFQTVLVGAESHFSPGANSDPVEDLLGPRDDRPIVLFYGQLIPLHGVPTIIEAAKLSRGKGARWVIIGRGQLEPVMRKTMASEGGSAIEWIEWVDYERLPSVIARADICLGVFSSSDKAARVIPNKLFQQLAVGKPVITRDSPAVDTLANEFPATLRTVPADDPQALADAVDAALKDKNALAPLPQQSLRELSPDAGVDALVSRLRITGV</sequence>
<dbReference type="PANTHER" id="PTHR45947">
    <property type="entry name" value="SULFOQUINOVOSYL TRANSFERASE SQD2"/>
    <property type="match status" value="1"/>
</dbReference>
<reference evidence="1" key="1">
    <citation type="submission" date="2021-04" db="EMBL/GenBank/DDBJ databases">
        <authorList>
            <person name="Pira H."/>
            <person name="Risdian C."/>
            <person name="Wink J."/>
        </authorList>
    </citation>
    <scope>NUCLEOTIDE SEQUENCE</scope>
    <source>
        <strain evidence="1">WH158</strain>
    </source>
</reference>
<evidence type="ECO:0000313" key="1">
    <source>
        <dbReference type="EMBL" id="MBV7259477.1"/>
    </source>
</evidence>
<dbReference type="Pfam" id="PF13692">
    <property type="entry name" value="Glyco_trans_1_4"/>
    <property type="match status" value="1"/>
</dbReference>
<keyword evidence="1" id="KW-0328">Glycosyltransferase</keyword>
<comment type="caution">
    <text evidence="1">The sequence shown here is derived from an EMBL/GenBank/DDBJ whole genome shotgun (WGS) entry which is preliminary data.</text>
</comment>
<proteinExistence type="predicted"/>
<dbReference type="PANTHER" id="PTHR45947:SF3">
    <property type="entry name" value="SULFOQUINOVOSYL TRANSFERASE SQD2"/>
    <property type="match status" value="1"/>
</dbReference>
<gene>
    <name evidence="1" type="ORF">KCG46_07815</name>
</gene>
<dbReference type="EC" id="2.4.-.-" evidence="1"/>
<dbReference type="Proteomes" id="UP001138681">
    <property type="component" value="Unassembled WGS sequence"/>
</dbReference>
<protein>
    <submittedName>
        <fullName evidence="1">Glycosyltransferase</fullName>
        <ecNumber evidence="1">2.4.-.-</ecNumber>
    </submittedName>
</protein>
<dbReference type="EMBL" id="JAGSPC010000001">
    <property type="protein sequence ID" value="MBV7259477.1"/>
    <property type="molecule type" value="Genomic_DNA"/>
</dbReference>
<keyword evidence="1" id="KW-0808">Transferase</keyword>